<name>A0ABS8SL57_DATST</name>
<evidence type="ECO:0000313" key="2">
    <source>
        <dbReference type="Proteomes" id="UP000823775"/>
    </source>
</evidence>
<proteinExistence type="predicted"/>
<sequence length="106" mass="11982">MTGLDLALEPSSRGVSCVLTFEVDLSNPDRITIEIPIGVDLLSNPQGCLRSLRAFLSRQKKLGWNNTTWKGNLRRDEMDIARREVQLANFKQGILFIKHVGKLDMN</sequence>
<protein>
    <submittedName>
        <fullName evidence="1">Uncharacterized protein</fullName>
    </submittedName>
</protein>
<dbReference type="EMBL" id="JACEIK010000587">
    <property type="protein sequence ID" value="MCD7459482.1"/>
    <property type="molecule type" value="Genomic_DNA"/>
</dbReference>
<evidence type="ECO:0000313" key="1">
    <source>
        <dbReference type="EMBL" id="MCD7459482.1"/>
    </source>
</evidence>
<dbReference type="Proteomes" id="UP000823775">
    <property type="component" value="Unassembled WGS sequence"/>
</dbReference>
<organism evidence="1 2">
    <name type="scientific">Datura stramonium</name>
    <name type="common">Jimsonweed</name>
    <name type="synonym">Common thornapple</name>
    <dbReference type="NCBI Taxonomy" id="4076"/>
    <lineage>
        <taxon>Eukaryota</taxon>
        <taxon>Viridiplantae</taxon>
        <taxon>Streptophyta</taxon>
        <taxon>Embryophyta</taxon>
        <taxon>Tracheophyta</taxon>
        <taxon>Spermatophyta</taxon>
        <taxon>Magnoliopsida</taxon>
        <taxon>eudicotyledons</taxon>
        <taxon>Gunneridae</taxon>
        <taxon>Pentapetalae</taxon>
        <taxon>asterids</taxon>
        <taxon>lamiids</taxon>
        <taxon>Solanales</taxon>
        <taxon>Solanaceae</taxon>
        <taxon>Solanoideae</taxon>
        <taxon>Datureae</taxon>
        <taxon>Datura</taxon>
    </lineage>
</organism>
<comment type="caution">
    <text evidence="1">The sequence shown here is derived from an EMBL/GenBank/DDBJ whole genome shotgun (WGS) entry which is preliminary data.</text>
</comment>
<reference evidence="1 2" key="1">
    <citation type="journal article" date="2021" name="BMC Genomics">
        <title>Datura genome reveals duplications of psychoactive alkaloid biosynthetic genes and high mutation rate following tissue culture.</title>
        <authorList>
            <person name="Rajewski A."/>
            <person name="Carter-House D."/>
            <person name="Stajich J."/>
            <person name="Litt A."/>
        </authorList>
    </citation>
    <scope>NUCLEOTIDE SEQUENCE [LARGE SCALE GENOMIC DNA]</scope>
    <source>
        <strain evidence="1">AR-01</strain>
    </source>
</reference>
<accession>A0ABS8SL57</accession>
<keyword evidence="2" id="KW-1185">Reference proteome</keyword>
<gene>
    <name evidence="1" type="ORF">HAX54_041012</name>
</gene>